<gene>
    <name evidence="7" type="ORF">MKZ38_004363</name>
</gene>
<evidence type="ECO:0000313" key="7">
    <source>
        <dbReference type="EMBL" id="KAJ2897801.1"/>
    </source>
</evidence>
<dbReference type="GO" id="GO:0042254">
    <property type="term" value="P:ribosome biogenesis"/>
    <property type="evidence" value="ECO:0007669"/>
    <property type="project" value="TreeGrafter"/>
</dbReference>
<keyword evidence="8" id="KW-1185">Reference proteome</keyword>
<comment type="similarity">
    <text evidence="1">Belongs to the AAA ATPase family.</text>
</comment>
<keyword evidence="4" id="KW-0067">ATP-binding</keyword>
<dbReference type="SMART" id="SM00382">
    <property type="entry name" value="AAA"/>
    <property type="match status" value="2"/>
</dbReference>
<dbReference type="InterPro" id="IPR027417">
    <property type="entry name" value="P-loop_NTPase"/>
</dbReference>
<protein>
    <submittedName>
        <fullName evidence="7">Ribosome biogenesis ATPase-like protein RIX7</fullName>
    </submittedName>
</protein>
<feature type="region of interest" description="Disordered" evidence="5">
    <location>
        <begin position="140"/>
        <end position="179"/>
    </location>
</feature>
<proteinExistence type="inferred from homology"/>
<dbReference type="PANTHER" id="PTHR23077">
    <property type="entry name" value="AAA-FAMILY ATPASE"/>
    <property type="match status" value="1"/>
</dbReference>
<dbReference type="InterPro" id="IPR050168">
    <property type="entry name" value="AAA_ATPase_domain"/>
</dbReference>
<comment type="caution">
    <text evidence="7">The sequence shown here is derived from an EMBL/GenBank/DDBJ whole genome shotgun (WGS) entry which is preliminary data.</text>
</comment>
<feature type="domain" description="AAA+ ATPase" evidence="6">
    <location>
        <begin position="530"/>
        <end position="665"/>
    </location>
</feature>
<evidence type="ECO:0000256" key="1">
    <source>
        <dbReference type="ARBA" id="ARBA00006914"/>
    </source>
</evidence>
<keyword evidence="2" id="KW-0677">Repeat</keyword>
<feature type="domain" description="AAA+ ATPase" evidence="6">
    <location>
        <begin position="220"/>
        <end position="359"/>
    </location>
</feature>
<organism evidence="7 8">
    <name type="scientific">Zalerion maritima</name>
    <dbReference type="NCBI Taxonomy" id="339359"/>
    <lineage>
        <taxon>Eukaryota</taxon>
        <taxon>Fungi</taxon>
        <taxon>Dikarya</taxon>
        <taxon>Ascomycota</taxon>
        <taxon>Pezizomycotina</taxon>
        <taxon>Sordariomycetes</taxon>
        <taxon>Lulworthiomycetidae</taxon>
        <taxon>Lulworthiales</taxon>
        <taxon>Lulworthiaceae</taxon>
        <taxon>Zalerion</taxon>
    </lineage>
</organism>
<dbReference type="InterPro" id="IPR003960">
    <property type="entry name" value="ATPase_AAA_CS"/>
</dbReference>
<dbReference type="Proteomes" id="UP001201980">
    <property type="component" value="Unassembled WGS sequence"/>
</dbReference>
<dbReference type="AlphaFoldDB" id="A0AAD5WPX9"/>
<dbReference type="SUPFAM" id="SSF52540">
    <property type="entry name" value="P-loop containing nucleoside triphosphate hydrolases"/>
    <property type="match status" value="2"/>
</dbReference>
<dbReference type="PANTHER" id="PTHR23077:SF171">
    <property type="entry name" value="NUCLEAR VALOSIN-CONTAINING PROTEIN-LIKE"/>
    <property type="match status" value="1"/>
</dbReference>
<evidence type="ECO:0000313" key="8">
    <source>
        <dbReference type="Proteomes" id="UP001201980"/>
    </source>
</evidence>
<evidence type="ECO:0000256" key="5">
    <source>
        <dbReference type="SAM" id="MobiDB-lite"/>
    </source>
</evidence>
<sequence length="770" mass="85081">MQALRNGIDREVYQIVKKLEAAGNTDRLNGLTVYDHIKGSNSSLARQKKRPLEDAIDRVLAVRRLEKQRDEQEEDSDAVLERAVEEEDRRQHSGSTRRDQGDTFLLNKQITLAWNVPQAKMTSSSPKTDIGSDLQTAKTATTGANGMAPSKRSMRPSSREPRLKRKKVEKSKDVDRNPPSDISIFDIAGIDDVIHEITHQIIHPLNLAERLPEAREMMHVPRGVLLHGPPGCGKTSLVGAIAATLELSFISISAPTMVAGMSGESEQKIRDAFEEAKTMAPSILFFDEVDVIMGKRESAQRQMEMRMVSQMATCMDEIQSLPPKGIVLVFAATNRPDQIDDSLRRAGRFETEISMPMPNETARQSILRTLSKNLRLEPDVDFVRLAKMTAGFVGADLKATVGVAGKMWGARLVEKNVAAARAAIPNFPDSIYPELDDSLVSKQHWKMLKSKAPTEKSDPEVAPSRGIQMEDFVKAIGKVQPMAKREGFSAIPNTTWDQVGALREVRTQMTQLITWPIAEPELWATMGMDPVSGVLLWGPPGCGKTLVAKAVANEAQASFIAIKGPELLNKFVGESERSIRLLFARARQSQPCVLFFDELDSLVSRRDDSNDASSRIVNAMLTELDGVDSRSSVYVIGATNRPDCLDEAMLRPGRFGSLVFVDLPSAPERADILKTIVKSRLGNKATGEMLEEVDAIARTDSADGFSGADLTSLFNNAAFHCIERRQPNEPLPPLSPDDWKAALDKVRKSVLNPDYFRVHLKQALERRSAS</sequence>
<dbReference type="Pfam" id="PF00004">
    <property type="entry name" value="AAA"/>
    <property type="match status" value="2"/>
</dbReference>
<feature type="compositionally biased region" description="Basic and acidic residues" evidence="5">
    <location>
        <begin position="79"/>
        <end position="101"/>
    </location>
</feature>
<evidence type="ECO:0000259" key="6">
    <source>
        <dbReference type="SMART" id="SM00382"/>
    </source>
</evidence>
<keyword evidence="3" id="KW-0547">Nucleotide-binding</keyword>
<dbReference type="GO" id="GO:0005634">
    <property type="term" value="C:nucleus"/>
    <property type="evidence" value="ECO:0007669"/>
    <property type="project" value="TreeGrafter"/>
</dbReference>
<dbReference type="FunFam" id="3.40.50.300:FF:000365">
    <property type="entry name" value="Ribosome biogenesis ATPase RIX7"/>
    <property type="match status" value="1"/>
</dbReference>
<accession>A0AAD5WPX9</accession>
<dbReference type="Gene3D" id="3.40.50.300">
    <property type="entry name" value="P-loop containing nucleotide triphosphate hydrolases"/>
    <property type="match status" value="2"/>
</dbReference>
<feature type="region of interest" description="Disordered" evidence="5">
    <location>
        <begin position="67"/>
        <end position="102"/>
    </location>
</feature>
<evidence type="ECO:0000256" key="2">
    <source>
        <dbReference type="ARBA" id="ARBA00022737"/>
    </source>
</evidence>
<dbReference type="Gene3D" id="1.10.8.60">
    <property type="match status" value="2"/>
</dbReference>
<dbReference type="InterPro" id="IPR003959">
    <property type="entry name" value="ATPase_AAA_core"/>
</dbReference>
<dbReference type="PROSITE" id="PS00674">
    <property type="entry name" value="AAA"/>
    <property type="match status" value="1"/>
</dbReference>
<dbReference type="EMBL" id="JAKWBI020000256">
    <property type="protein sequence ID" value="KAJ2897801.1"/>
    <property type="molecule type" value="Genomic_DNA"/>
</dbReference>
<dbReference type="InterPro" id="IPR003593">
    <property type="entry name" value="AAA+_ATPase"/>
</dbReference>
<evidence type="ECO:0000256" key="3">
    <source>
        <dbReference type="ARBA" id="ARBA00022741"/>
    </source>
</evidence>
<dbReference type="FunFam" id="3.40.50.300:FF:000018">
    <property type="entry name" value="Cell division control 48"/>
    <property type="match status" value="1"/>
</dbReference>
<evidence type="ECO:0000256" key="4">
    <source>
        <dbReference type="ARBA" id="ARBA00022840"/>
    </source>
</evidence>
<dbReference type="GO" id="GO:1990275">
    <property type="term" value="F:preribosome binding"/>
    <property type="evidence" value="ECO:0007669"/>
    <property type="project" value="TreeGrafter"/>
</dbReference>
<reference evidence="7" key="1">
    <citation type="submission" date="2022-07" db="EMBL/GenBank/DDBJ databases">
        <title>Draft genome sequence of Zalerion maritima ATCC 34329, a (micro)plastics degrading marine fungus.</title>
        <authorList>
            <person name="Paco A."/>
            <person name="Goncalves M.F.M."/>
            <person name="Rocha-Santos T.A.P."/>
            <person name="Alves A."/>
        </authorList>
    </citation>
    <scope>NUCLEOTIDE SEQUENCE</scope>
    <source>
        <strain evidence="7">ATCC 34329</strain>
    </source>
</reference>
<name>A0AAD5WPX9_9PEZI</name>
<dbReference type="GO" id="GO:0003723">
    <property type="term" value="F:RNA binding"/>
    <property type="evidence" value="ECO:0007669"/>
    <property type="project" value="TreeGrafter"/>
</dbReference>
<dbReference type="GO" id="GO:0005524">
    <property type="term" value="F:ATP binding"/>
    <property type="evidence" value="ECO:0007669"/>
    <property type="project" value="UniProtKB-KW"/>
</dbReference>
<dbReference type="GO" id="GO:0016887">
    <property type="term" value="F:ATP hydrolysis activity"/>
    <property type="evidence" value="ECO:0007669"/>
    <property type="project" value="InterPro"/>
</dbReference>